<dbReference type="Proteomes" id="UP000749559">
    <property type="component" value="Unassembled WGS sequence"/>
</dbReference>
<protein>
    <submittedName>
        <fullName evidence="1">Uncharacterized protein</fullName>
    </submittedName>
</protein>
<gene>
    <name evidence="1" type="ORF">OFUS_LOCUS22267</name>
</gene>
<dbReference type="AlphaFoldDB" id="A0A8S4PW82"/>
<accession>A0A8S4PW82</accession>
<proteinExistence type="predicted"/>
<organism evidence="1 2">
    <name type="scientific">Owenia fusiformis</name>
    <name type="common">Polychaete worm</name>
    <dbReference type="NCBI Taxonomy" id="6347"/>
    <lineage>
        <taxon>Eukaryota</taxon>
        <taxon>Metazoa</taxon>
        <taxon>Spiralia</taxon>
        <taxon>Lophotrochozoa</taxon>
        <taxon>Annelida</taxon>
        <taxon>Polychaeta</taxon>
        <taxon>Sedentaria</taxon>
        <taxon>Canalipalpata</taxon>
        <taxon>Sabellida</taxon>
        <taxon>Oweniida</taxon>
        <taxon>Oweniidae</taxon>
        <taxon>Owenia</taxon>
    </lineage>
</organism>
<keyword evidence="2" id="KW-1185">Reference proteome</keyword>
<comment type="caution">
    <text evidence="1">The sequence shown here is derived from an EMBL/GenBank/DDBJ whole genome shotgun (WGS) entry which is preliminary data.</text>
</comment>
<feature type="non-terminal residue" evidence="1">
    <location>
        <position position="1"/>
    </location>
</feature>
<sequence>LVVIVNILGRHFNMNIKSLGRMISHRIKYYHIYVNLGLKLIERWVNHRDSLSGLLRGKKCLFCHSDKTRSKYIAYEWCQEMESCTFSMKSKQLAGCIDFKRWSRHEKVGLAKTDGIG</sequence>
<dbReference type="EMBL" id="CAIIXF020000010">
    <property type="protein sequence ID" value="CAH1798087.1"/>
    <property type="molecule type" value="Genomic_DNA"/>
</dbReference>
<evidence type="ECO:0000313" key="2">
    <source>
        <dbReference type="Proteomes" id="UP000749559"/>
    </source>
</evidence>
<name>A0A8S4PW82_OWEFU</name>
<feature type="non-terminal residue" evidence="1">
    <location>
        <position position="117"/>
    </location>
</feature>
<evidence type="ECO:0000313" key="1">
    <source>
        <dbReference type="EMBL" id="CAH1798087.1"/>
    </source>
</evidence>
<reference evidence="1" key="1">
    <citation type="submission" date="2022-03" db="EMBL/GenBank/DDBJ databases">
        <authorList>
            <person name="Martin C."/>
        </authorList>
    </citation>
    <scope>NUCLEOTIDE SEQUENCE</scope>
</reference>